<gene>
    <name evidence="3" type="ORF">C7M84_017401</name>
</gene>
<dbReference type="Pfam" id="PF00498">
    <property type="entry name" value="FHA"/>
    <property type="match status" value="1"/>
</dbReference>
<feature type="compositionally biased region" description="Basic and acidic residues" evidence="1">
    <location>
        <begin position="566"/>
        <end position="576"/>
    </location>
</feature>
<feature type="region of interest" description="Disordered" evidence="1">
    <location>
        <begin position="155"/>
        <end position="224"/>
    </location>
</feature>
<feature type="region of interest" description="Disordered" evidence="1">
    <location>
        <begin position="464"/>
        <end position="490"/>
    </location>
</feature>
<dbReference type="SUPFAM" id="SSF49879">
    <property type="entry name" value="SMAD/FHA domain"/>
    <property type="match status" value="1"/>
</dbReference>
<sequence length="631" mass="69862">MDDTQALECTQALPADWDEDDDDDSGEKRVVAWLEIEGVRHELFEGETKIGRDQTTCGIVLQNKVLSKEHALFDIDAETHTLADLGSMNKTRIGKMVLKPKVRYALRGDELIRFGDIRAKYIINEKVDMDDSGSETGSESMLLIDNTLEAPKSPVLSHQLPGLDITNNNSSCSTPKVSQNVPQDMSETPSVQQPRGKLTSSTKTYIPESPSASQSTPIPHKSKAFSVAESPCNISAIQNMSAGAVDEDSFFFDPSQPVKDKTDKRSNEDEIATSEGISSRNNDDNAIRDEEDDIPTQPFEVKGNPTKAKQQDDDDYVPTQLFLDDDDEIVFKKPFTVAPKSRKSNSNVTVSSDDIVDEFFNDDNQDVLDAPTQAFVADDKVDLDAPTQAFADDDKDALEAPTQAFVADDKVDLEAPTQAFAADDKDTLEAPTQAFAADDKDTLEAPTQAFAADDKDTLEANQAFAADDKDTLEAPTQAFAANDKDTLEAPTQAFVADDKVDLEAPTQAFVADDKDCDDLPPTQKFDPKQKAVSKEKEPETKLEGDDNDSDVDDYFNQPTQPFLGKENTERSLLERPTKCVRETFPKNITKDDGDDEIDDFFEICKHETLMMPTQLEDNEEMMVKKLKMKEH</sequence>
<proteinExistence type="predicted"/>
<feature type="region of interest" description="Disordered" evidence="1">
    <location>
        <begin position="509"/>
        <end position="576"/>
    </location>
</feature>
<dbReference type="InterPro" id="IPR000253">
    <property type="entry name" value="FHA_dom"/>
</dbReference>
<dbReference type="STRING" id="6689.A0A3R7PFF2"/>
<dbReference type="SMART" id="SM00240">
    <property type="entry name" value="FHA"/>
    <property type="match status" value="1"/>
</dbReference>
<dbReference type="EMBL" id="QCYY01003214">
    <property type="protein sequence ID" value="ROT64659.1"/>
    <property type="molecule type" value="Genomic_DNA"/>
</dbReference>
<feature type="domain" description="FHA" evidence="2">
    <location>
        <begin position="48"/>
        <end position="98"/>
    </location>
</feature>
<feature type="region of interest" description="Disordered" evidence="1">
    <location>
        <begin position="248"/>
        <end position="315"/>
    </location>
</feature>
<feature type="compositionally biased region" description="Basic and acidic residues" evidence="1">
    <location>
        <begin position="258"/>
        <end position="268"/>
    </location>
</feature>
<dbReference type="PROSITE" id="PS50006">
    <property type="entry name" value="FHA_DOMAIN"/>
    <property type="match status" value="1"/>
</dbReference>
<feature type="region of interest" description="Disordered" evidence="1">
    <location>
        <begin position="1"/>
        <end position="25"/>
    </location>
</feature>
<reference evidence="3 4" key="1">
    <citation type="submission" date="2018-04" db="EMBL/GenBank/DDBJ databases">
        <authorList>
            <person name="Zhang X."/>
            <person name="Yuan J."/>
            <person name="Li F."/>
            <person name="Xiang J."/>
        </authorList>
    </citation>
    <scope>NUCLEOTIDE SEQUENCE [LARGE SCALE GENOMIC DNA]</scope>
    <source>
        <tissue evidence="3">Muscle</tissue>
    </source>
</reference>
<organism evidence="3 4">
    <name type="scientific">Penaeus vannamei</name>
    <name type="common">Whiteleg shrimp</name>
    <name type="synonym">Litopenaeus vannamei</name>
    <dbReference type="NCBI Taxonomy" id="6689"/>
    <lineage>
        <taxon>Eukaryota</taxon>
        <taxon>Metazoa</taxon>
        <taxon>Ecdysozoa</taxon>
        <taxon>Arthropoda</taxon>
        <taxon>Crustacea</taxon>
        <taxon>Multicrustacea</taxon>
        <taxon>Malacostraca</taxon>
        <taxon>Eumalacostraca</taxon>
        <taxon>Eucarida</taxon>
        <taxon>Decapoda</taxon>
        <taxon>Dendrobranchiata</taxon>
        <taxon>Penaeoidea</taxon>
        <taxon>Penaeidae</taxon>
        <taxon>Penaeus</taxon>
    </lineage>
</organism>
<name>A0A3R7PFF2_PENVA</name>
<dbReference type="Proteomes" id="UP000283509">
    <property type="component" value="Unassembled WGS sequence"/>
</dbReference>
<comment type="caution">
    <text evidence="3">The sequence shown here is derived from an EMBL/GenBank/DDBJ whole genome shotgun (WGS) entry which is preliminary data.</text>
</comment>
<dbReference type="OrthoDB" id="342264at2759"/>
<dbReference type="AlphaFoldDB" id="A0A3R7PFF2"/>
<feature type="compositionally biased region" description="Basic and acidic residues" evidence="1">
    <location>
        <begin position="525"/>
        <end position="544"/>
    </location>
</feature>
<dbReference type="CDD" id="cd22665">
    <property type="entry name" value="FHA_MDC1"/>
    <property type="match status" value="1"/>
</dbReference>
<evidence type="ECO:0000256" key="1">
    <source>
        <dbReference type="SAM" id="MobiDB-lite"/>
    </source>
</evidence>
<feature type="compositionally biased region" description="Acidic residues" evidence="1">
    <location>
        <begin position="16"/>
        <end position="25"/>
    </location>
</feature>
<accession>A0A3R7PFF2</accession>
<keyword evidence="4" id="KW-1185">Reference proteome</keyword>
<dbReference type="InterPro" id="IPR008984">
    <property type="entry name" value="SMAD_FHA_dom_sf"/>
</dbReference>
<feature type="compositionally biased region" description="Polar residues" evidence="1">
    <location>
        <begin position="165"/>
        <end position="217"/>
    </location>
</feature>
<evidence type="ECO:0000259" key="2">
    <source>
        <dbReference type="PROSITE" id="PS50006"/>
    </source>
</evidence>
<protein>
    <submittedName>
        <fullName evidence="3">Putative mediator of DNA damage checkpoint protein 1-like</fullName>
    </submittedName>
</protein>
<dbReference type="Gene3D" id="2.60.200.20">
    <property type="match status" value="1"/>
</dbReference>
<evidence type="ECO:0000313" key="4">
    <source>
        <dbReference type="Proteomes" id="UP000283509"/>
    </source>
</evidence>
<evidence type="ECO:0000313" key="3">
    <source>
        <dbReference type="EMBL" id="ROT64659.1"/>
    </source>
</evidence>
<reference evidence="3 4" key="2">
    <citation type="submission" date="2019-01" db="EMBL/GenBank/DDBJ databases">
        <title>The decoding of complex shrimp genome reveals the adaptation for benthos swimmer, frequently molting mechanism and breeding impact on genome.</title>
        <authorList>
            <person name="Sun Y."/>
            <person name="Gao Y."/>
            <person name="Yu Y."/>
        </authorList>
    </citation>
    <scope>NUCLEOTIDE SEQUENCE [LARGE SCALE GENOMIC DNA]</scope>
    <source>
        <tissue evidence="3">Muscle</tissue>
    </source>
</reference>